<dbReference type="Pfam" id="PF00583">
    <property type="entry name" value="Acetyltransf_1"/>
    <property type="match status" value="1"/>
</dbReference>
<dbReference type="NCBIfam" id="TIGR03103">
    <property type="entry name" value="trio_acet_GNAT"/>
    <property type="match status" value="1"/>
</dbReference>
<evidence type="ECO:0000259" key="5">
    <source>
        <dbReference type="PROSITE" id="PS51186"/>
    </source>
</evidence>
<reference evidence="6 7" key="1">
    <citation type="journal article" date="2020" name="Microorganisms">
        <title>Osmotic Adaptation and Compatible Solute Biosynthesis of Phototrophic Bacteria as Revealed from Genome Analyses.</title>
        <authorList>
            <person name="Imhoff J.F."/>
            <person name="Rahn T."/>
            <person name="Kunzel S."/>
            <person name="Keller A."/>
            <person name="Neulinger S.C."/>
        </authorList>
    </citation>
    <scope>NUCLEOTIDE SEQUENCE [LARGE SCALE GENOMIC DNA]</scope>
    <source>
        <strain evidence="6 7">DSM 6210</strain>
    </source>
</reference>
<sequence>MTTRDNIHHRLERKRGPSVSSWDNKPRSDDESWSETVIDCGWGRLIFGQTFNDPQRLARCLQDEQPGRRDVALYLRDPHVVLSYAPQDLFLDPSHTFRLWFERYQFTQRRPKGFVVRLLTSHMDAEAATRLYAARKMVPPDPDFIFQQRASRVLHYWVAEDIQDGAILGVVCGVDHVEAFGDYERGASLWALCVDSQAPYPGIGEMLVRQVAEFYHARGRAFLDLSVMHDNRGAIRLYEKLGFERVPVFALKNKNAYNEPLFIGKQPETNLNPYATIIVNEARRRGVGIEVIDAEAGYFALSLGGRRIVCRESLSELTTAVAMSRCDDKAVTQRLLRRADLKVPEQCEFEALDQAEAFLTKHKRVVVKPARGEQGAGISVDIRSVADLERAITAAERICETVILEQFCEGDDLRIIVIDFEVVAAAVRRPAHVMGNGQNTVNELIQIQSRRRRAATGGESSIPMDDETERCVVQAGYRMDQVPPEGELLWVRKTANLHTGGTIHDCTDQLSSTLATAAKKAARELDIPVTGLDFLVPEISGAEYVIIEANERPGLANHEPQPTAERFVDLLFPQTATRHPANRETRV</sequence>
<dbReference type="SUPFAM" id="SSF55729">
    <property type="entry name" value="Acyl-CoA N-acyltransferases (Nat)"/>
    <property type="match status" value="1"/>
</dbReference>
<dbReference type="PANTHER" id="PTHR21621:SF0">
    <property type="entry name" value="BETA-CITRYLGLUTAMATE SYNTHASE B-RELATED"/>
    <property type="match status" value="1"/>
</dbReference>
<proteinExistence type="predicted"/>
<dbReference type="PROSITE" id="PS50975">
    <property type="entry name" value="ATP_GRASP"/>
    <property type="match status" value="1"/>
</dbReference>
<evidence type="ECO:0000256" key="2">
    <source>
        <dbReference type="PROSITE-ProRule" id="PRU00409"/>
    </source>
</evidence>
<dbReference type="Pfam" id="PF08443">
    <property type="entry name" value="RimK"/>
    <property type="match status" value="1"/>
</dbReference>
<accession>A0ABS1CBW2</accession>
<organism evidence="6 7">
    <name type="scientific">Thiohalocapsa halophila</name>
    <dbReference type="NCBI Taxonomy" id="69359"/>
    <lineage>
        <taxon>Bacteria</taxon>
        <taxon>Pseudomonadati</taxon>
        <taxon>Pseudomonadota</taxon>
        <taxon>Gammaproteobacteria</taxon>
        <taxon>Chromatiales</taxon>
        <taxon>Chromatiaceae</taxon>
        <taxon>Thiohalocapsa</taxon>
    </lineage>
</organism>
<keyword evidence="1" id="KW-0464">Manganese</keyword>
<keyword evidence="2" id="KW-0547">Nucleotide-binding</keyword>
<evidence type="ECO:0000256" key="3">
    <source>
        <dbReference type="SAM" id="MobiDB-lite"/>
    </source>
</evidence>
<dbReference type="InterPro" id="IPR017534">
    <property type="entry name" value="GNAT-acetyltransferase"/>
</dbReference>
<evidence type="ECO:0000256" key="1">
    <source>
        <dbReference type="ARBA" id="ARBA00023211"/>
    </source>
</evidence>
<keyword evidence="7" id="KW-1185">Reference proteome</keyword>
<dbReference type="RefSeq" id="WP_200233331.1">
    <property type="nucleotide sequence ID" value="NZ_NRRV01000002.1"/>
</dbReference>
<dbReference type="PANTHER" id="PTHR21621">
    <property type="entry name" value="RIBOSOMAL PROTEIN S6 MODIFICATION PROTEIN"/>
    <property type="match status" value="1"/>
</dbReference>
<gene>
    <name evidence="6" type="ORF">CKO31_01380</name>
</gene>
<dbReference type="EMBL" id="NRRV01000002">
    <property type="protein sequence ID" value="MBK1629407.1"/>
    <property type="molecule type" value="Genomic_DNA"/>
</dbReference>
<keyword evidence="2" id="KW-0067">ATP-binding</keyword>
<dbReference type="InterPro" id="IPR013651">
    <property type="entry name" value="ATP-grasp_RimK-type"/>
</dbReference>
<dbReference type="InterPro" id="IPR016181">
    <property type="entry name" value="Acyl_CoA_acyltransferase"/>
</dbReference>
<name>A0ABS1CBW2_9GAMM</name>
<dbReference type="InterPro" id="IPR013815">
    <property type="entry name" value="ATP_grasp_subdomain_1"/>
</dbReference>
<dbReference type="PROSITE" id="PS51186">
    <property type="entry name" value="GNAT"/>
    <property type="match status" value="1"/>
</dbReference>
<evidence type="ECO:0000259" key="4">
    <source>
        <dbReference type="PROSITE" id="PS50975"/>
    </source>
</evidence>
<dbReference type="InterPro" id="IPR011761">
    <property type="entry name" value="ATP-grasp"/>
</dbReference>
<protein>
    <submittedName>
        <fullName evidence="6">N-acetylglutaminylglutamine synthetase</fullName>
    </submittedName>
</protein>
<feature type="region of interest" description="Disordered" evidence="3">
    <location>
        <begin position="1"/>
        <end position="32"/>
    </location>
</feature>
<comment type="caution">
    <text evidence="6">The sequence shown here is derived from an EMBL/GenBank/DDBJ whole genome shotgun (WGS) entry which is preliminary data.</text>
</comment>
<evidence type="ECO:0000313" key="6">
    <source>
        <dbReference type="EMBL" id="MBK1629407.1"/>
    </source>
</evidence>
<dbReference type="Proteomes" id="UP000748752">
    <property type="component" value="Unassembled WGS sequence"/>
</dbReference>
<feature type="domain" description="N-acetyltransferase" evidence="5">
    <location>
        <begin position="114"/>
        <end position="264"/>
    </location>
</feature>
<feature type="domain" description="ATP-grasp" evidence="4">
    <location>
        <begin position="333"/>
        <end position="576"/>
    </location>
</feature>
<dbReference type="Gene3D" id="3.30.470.20">
    <property type="entry name" value="ATP-grasp fold, B domain"/>
    <property type="match status" value="2"/>
</dbReference>
<evidence type="ECO:0000313" key="7">
    <source>
        <dbReference type="Proteomes" id="UP000748752"/>
    </source>
</evidence>
<dbReference type="SUPFAM" id="SSF56059">
    <property type="entry name" value="Glutathione synthetase ATP-binding domain-like"/>
    <property type="match status" value="1"/>
</dbReference>
<dbReference type="Gene3D" id="3.40.630.30">
    <property type="match status" value="1"/>
</dbReference>
<dbReference type="Gene3D" id="3.30.1490.20">
    <property type="entry name" value="ATP-grasp fold, A domain"/>
    <property type="match status" value="1"/>
</dbReference>
<dbReference type="InterPro" id="IPR000182">
    <property type="entry name" value="GNAT_dom"/>
</dbReference>